<dbReference type="InterPro" id="IPR014729">
    <property type="entry name" value="Rossmann-like_a/b/a_fold"/>
</dbReference>
<dbReference type="CDD" id="cd00293">
    <property type="entry name" value="USP-like"/>
    <property type="match status" value="1"/>
</dbReference>
<gene>
    <name evidence="4" type="ORF">NEOCIP111885_02614</name>
</gene>
<dbReference type="Gene3D" id="3.40.50.620">
    <property type="entry name" value="HUPs"/>
    <property type="match status" value="1"/>
</dbReference>
<evidence type="ECO:0000259" key="3">
    <source>
        <dbReference type="Pfam" id="PF00582"/>
    </source>
</evidence>
<name>A0A9C7LA95_9BACI</name>
<dbReference type="EMBL" id="CAKJTG010000013">
    <property type="protein sequence ID" value="CAG9608896.1"/>
    <property type="molecule type" value="Genomic_DNA"/>
</dbReference>
<proteinExistence type="inferred from homology"/>
<sequence length="149" mass="16354">MGLTYKTILVAVDGSKEAEWAFKKAIEMAKRYDSKLILAHIVDTRTFATVGVYDATFAEKANCYAGELIEGYKAEAEKAGITHVISEIDYGSPKVKIPKDLAKKFHADLIICGATGLNMVERIFIGSVSESITRYAPCDVLVVRTQKDS</sequence>
<keyword evidence="2" id="KW-0963">Cytoplasm</keyword>
<accession>A0A9C7LA95</accession>
<comment type="caution">
    <text evidence="4">The sequence shown here is derived from an EMBL/GenBank/DDBJ whole genome shotgun (WGS) entry which is preliminary data.</text>
</comment>
<evidence type="ECO:0000313" key="5">
    <source>
        <dbReference type="Proteomes" id="UP000789845"/>
    </source>
</evidence>
<dbReference type="InterPro" id="IPR006015">
    <property type="entry name" value="Universal_stress_UspA"/>
</dbReference>
<feature type="domain" description="UspA" evidence="3">
    <location>
        <begin position="5"/>
        <end position="144"/>
    </location>
</feature>
<comment type="subcellular location">
    <subcellularLocation>
        <location evidence="2">Cytoplasm</location>
    </subcellularLocation>
</comment>
<dbReference type="PIRSF" id="PIRSF006276">
    <property type="entry name" value="UspA"/>
    <property type="match status" value="1"/>
</dbReference>
<dbReference type="Proteomes" id="UP000789845">
    <property type="component" value="Unassembled WGS sequence"/>
</dbReference>
<dbReference type="SUPFAM" id="SSF52402">
    <property type="entry name" value="Adenine nucleotide alpha hydrolases-like"/>
    <property type="match status" value="1"/>
</dbReference>
<keyword evidence="5" id="KW-1185">Reference proteome</keyword>
<dbReference type="GO" id="GO:0005737">
    <property type="term" value="C:cytoplasm"/>
    <property type="evidence" value="ECO:0007669"/>
    <property type="project" value="UniProtKB-SubCell"/>
</dbReference>
<evidence type="ECO:0000313" key="4">
    <source>
        <dbReference type="EMBL" id="CAG9608896.1"/>
    </source>
</evidence>
<comment type="similarity">
    <text evidence="1 2">Belongs to the universal stress protein A family.</text>
</comment>
<dbReference type="Pfam" id="PF00582">
    <property type="entry name" value="Usp"/>
    <property type="match status" value="1"/>
</dbReference>
<dbReference type="InterPro" id="IPR006016">
    <property type="entry name" value="UspA"/>
</dbReference>
<protein>
    <recommendedName>
        <fullName evidence="2">Universal stress protein</fullName>
    </recommendedName>
</protein>
<evidence type="ECO:0000256" key="1">
    <source>
        <dbReference type="ARBA" id="ARBA00008791"/>
    </source>
</evidence>
<reference evidence="4" key="1">
    <citation type="submission" date="2021-10" db="EMBL/GenBank/DDBJ databases">
        <authorList>
            <person name="Criscuolo A."/>
        </authorList>
    </citation>
    <scope>NUCLEOTIDE SEQUENCE</scope>
    <source>
        <strain evidence="4">CIP111885</strain>
    </source>
</reference>
<dbReference type="AlphaFoldDB" id="A0A9C7LA95"/>
<organism evidence="4 5">
    <name type="scientific">Pseudoneobacillus rhizosphaerae</name>
    <dbReference type="NCBI Taxonomy" id="2880968"/>
    <lineage>
        <taxon>Bacteria</taxon>
        <taxon>Bacillati</taxon>
        <taxon>Bacillota</taxon>
        <taxon>Bacilli</taxon>
        <taxon>Bacillales</taxon>
        <taxon>Bacillaceae</taxon>
        <taxon>Pseudoneobacillus</taxon>
    </lineage>
</organism>
<dbReference type="PANTHER" id="PTHR46268:SF6">
    <property type="entry name" value="UNIVERSAL STRESS PROTEIN UP12"/>
    <property type="match status" value="1"/>
</dbReference>
<dbReference type="PRINTS" id="PR01438">
    <property type="entry name" value="UNVRSLSTRESS"/>
</dbReference>
<dbReference type="PANTHER" id="PTHR46268">
    <property type="entry name" value="STRESS RESPONSE PROTEIN NHAX"/>
    <property type="match status" value="1"/>
</dbReference>
<dbReference type="RefSeq" id="WP_230497138.1">
    <property type="nucleotide sequence ID" value="NZ_CAKJTG010000013.1"/>
</dbReference>
<evidence type="ECO:0000256" key="2">
    <source>
        <dbReference type="PIRNR" id="PIRNR006276"/>
    </source>
</evidence>